<dbReference type="PROSITE" id="PS50801">
    <property type="entry name" value="STAS"/>
    <property type="match status" value="1"/>
</dbReference>
<evidence type="ECO:0000313" key="3">
    <source>
        <dbReference type="Proteomes" id="UP001597061"/>
    </source>
</evidence>
<protein>
    <submittedName>
        <fullName evidence="2">STAS domain-containing protein</fullName>
    </submittedName>
</protein>
<proteinExistence type="predicted"/>
<evidence type="ECO:0000259" key="1">
    <source>
        <dbReference type="PROSITE" id="PS50801"/>
    </source>
</evidence>
<reference evidence="3" key="1">
    <citation type="journal article" date="2019" name="Int. J. Syst. Evol. Microbiol.">
        <title>The Global Catalogue of Microorganisms (GCM) 10K type strain sequencing project: providing services to taxonomists for standard genome sequencing and annotation.</title>
        <authorList>
            <consortium name="The Broad Institute Genomics Platform"/>
            <consortium name="The Broad Institute Genome Sequencing Center for Infectious Disease"/>
            <person name="Wu L."/>
            <person name="Ma J."/>
        </authorList>
    </citation>
    <scope>NUCLEOTIDE SEQUENCE [LARGE SCALE GENOMIC DNA]</scope>
    <source>
        <strain evidence="3">CCUG 62414</strain>
    </source>
</reference>
<dbReference type="InterPro" id="IPR036513">
    <property type="entry name" value="STAS_dom_sf"/>
</dbReference>
<dbReference type="EMBL" id="JBHTJI010000001">
    <property type="protein sequence ID" value="MFD0990169.1"/>
    <property type="molecule type" value="Genomic_DNA"/>
</dbReference>
<keyword evidence="3" id="KW-1185">Reference proteome</keyword>
<dbReference type="SUPFAM" id="SSF52091">
    <property type="entry name" value="SpoIIaa-like"/>
    <property type="match status" value="1"/>
</dbReference>
<name>A0ABW3JIL8_9FLAO</name>
<sequence>MDLKISNCNNFFKIKGTLDKNNLDVFNSQFKNIFENLDVLTISIEEVESMDRLGVNALTALHKEAIAKNKSLSIIGLGCKDLYNHFKTEIAA</sequence>
<dbReference type="RefSeq" id="WP_379925762.1">
    <property type="nucleotide sequence ID" value="NZ_JBHTJI010000001.1"/>
</dbReference>
<organism evidence="2 3">
    <name type="scientific">Mariniflexile jejuense</name>
    <dbReference type="NCBI Taxonomy" id="1173582"/>
    <lineage>
        <taxon>Bacteria</taxon>
        <taxon>Pseudomonadati</taxon>
        <taxon>Bacteroidota</taxon>
        <taxon>Flavobacteriia</taxon>
        <taxon>Flavobacteriales</taxon>
        <taxon>Flavobacteriaceae</taxon>
        <taxon>Mariniflexile</taxon>
    </lineage>
</organism>
<feature type="domain" description="STAS" evidence="1">
    <location>
        <begin position="12"/>
        <end position="77"/>
    </location>
</feature>
<dbReference type="Pfam" id="PF01740">
    <property type="entry name" value="STAS"/>
    <property type="match status" value="1"/>
</dbReference>
<accession>A0ABW3JIL8</accession>
<evidence type="ECO:0000313" key="2">
    <source>
        <dbReference type="EMBL" id="MFD0990169.1"/>
    </source>
</evidence>
<gene>
    <name evidence="2" type="ORF">ACFQ1R_08680</name>
</gene>
<dbReference type="Proteomes" id="UP001597061">
    <property type="component" value="Unassembled WGS sequence"/>
</dbReference>
<dbReference type="InterPro" id="IPR002645">
    <property type="entry name" value="STAS_dom"/>
</dbReference>
<dbReference type="Gene3D" id="3.30.750.24">
    <property type="entry name" value="STAS domain"/>
    <property type="match status" value="1"/>
</dbReference>
<comment type="caution">
    <text evidence="2">The sequence shown here is derived from an EMBL/GenBank/DDBJ whole genome shotgun (WGS) entry which is preliminary data.</text>
</comment>